<dbReference type="EMBL" id="BAAADJ010000014">
    <property type="protein sequence ID" value="GAA0325073.1"/>
    <property type="molecule type" value="Genomic_DNA"/>
</dbReference>
<dbReference type="RefSeq" id="WP_343797740.1">
    <property type="nucleotide sequence ID" value="NZ_BAAADJ010000014.1"/>
</dbReference>
<keyword evidence="5" id="KW-1185">Reference proteome</keyword>
<dbReference type="PROSITE" id="PS51257">
    <property type="entry name" value="PROKAR_LIPOPROTEIN"/>
    <property type="match status" value="1"/>
</dbReference>
<dbReference type="PROSITE" id="PS51677">
    <property type="entry name" value="NODB"/>
    <property type="match status" value="1"/>
</dbReference>
<dbReference type="PANTHER" id="PTHR10587">
    <property type="entry name" value="GLYCOSYL TRANSFERASE-RELATED"/>
    <property type="match status" value="1"/>
</dbReference>
<dbReference type="Gene3D" id="3.20.20.370">
    <property type="entry name" value="Glycoside hydrolase/deacetylase"/>
    <property type="match status" value="1"/>
</dbReference>
<comment type="caution">
    <text evidence="4">The sequence shown here is derived from an EMBL/GenBank/DDBJ whole genome shotgun (WGS) entry which is preliminary data.</text>
</comment>
<feature type="signal peptide" evidence="2">
    <location>
        <begin position="1"/>
        <end position="20"/>
    </location>
</feature>
<feature type="domain" description="NodB homology" evidence="3">
    <location>
        <begin position="98"/>
        <end position="278"/>
    </location>
</feature>
<dbReference type="SUPFAM" id="SSF88713">
    <property type="entry name" value="Glycoside hydrolase/deacetylase"/>
    <property type="match status" value="1"/>
</dbReference>
<feature type="compositionally biased region" description="Acidic residues" evidence="1">
    <location>
        <begin position="48"/>
        <end position="76"/>
    </location>
</feature>
<evidence type="ECO:0000256" key="2">
    <source>
        <dbReference type="SAM" id="SignalP"/>
    </source>
</evidence>
<proteinExistence type="predicted"/>
<evidence type="ECO:0000256" key="1">
    <source>
        <dbReference type="SAM" id="MobiDB-lite"/>
    </source>
</evidence>
<organism evidence="4 5">
    <name type="scientific">Bacillus carboniphilus</name>
    <dbReference type="NCBI Taxonomy" id="86663"/>
    <lineage>
        <taxon>Bacteria</taxon>
        <taxon>Bacillati</taxon>
        <taxon>Bacillota</taxon>
        <taxon>Bacilli</taxon>
        <taxon>Bacillales</taxon>
        <taxon>Bacillaceae</taxon>
        <taxon>Bacillus</taxon>
    </lineage>
</organism>
<dbReference type="Proteomes" id="UP001500782">
    <property type="component" value="Unassembled WGS sequence"/>
</dbReference>
<dbReference type="Pfam" id="PF01522">
    <property type="entry name" value="Polysacc_deac_1"/>
    <property type="match status" value="1"/>
</dbReference>
<keyword evidence="2" id="KW-0732">Signal</keyword>
<protein>
    <recommendedName>
        <fullName evidence="3">NodB homology domain-containing protein</fullName>
    </recommendedName>
</protein>
<gene>
    <name evidence="4" type="ORF">GCM10008967_14640</name>
</gene>
<reference evidence="4 5" key="1">
    <citation type="journal article" date="2019" name="Int. J. Syst. Evol. Microbiol.">
        <title>The Global Catalogue of Microorganisms (GCM) 10K type strain sequencing project: providing services to taxonomists for standard genome sequencing and annotation.</title>
        <authorList>
            <consortium name="The Broad Institute Genomics Platform"/>
            <consortium name="The Broad Institute Genome Sequencing Center for Infectious Disease"/>
            <person name="Wu L."/>
            <person name="Ma J."/>
        </authorList>
    </citation>
    <scope>NUCLEOTIDE SEQUENCE [LARGE SCALE GENOMIC DNA]</scope>
    <source>
        <strain evidence="4 5">JCM 9731</strain>
    </source>
</reference>
<evidence type="ECO:0000313" key="4">
    <source>
        <dbReference type="EMBL" id="GAA0325073.1"/>
    </source>
</evidence>
<dbReference type="InterPro" id="IPR011330">
    <property type="entry name" value="Glyco_hydro/deAcase_b/a-brl"/>
</dbReference>
<name>A0ABN0W4S6_9BACI</name>
<dbReference type="CDD" id="cd10917">
    <property type="entry name" value="CE4_NodB_like_6s_7s"/>
    <property type="match status" value="1"/>
</dbReference>
<feature type="region of interest" description="Disordered" evidence="1">
    <location>
        <begin position="22"/>
        <end position="80"/>
    </location>
</feature>
<sequence length="290" mass="33554">MKRFMYLLVFMALFITACNNEETQGTPTPQPVEEDNNTTEEQPTDIGTDIDEEDSNKQEDEEEETEEVDGETEEPSEPQYYVNTVNWSIKPIDSANEKVVLLTIDDAPDKYAVEMAHTLKELDVPAIFFVNGHFIDTPEEQEKLKTIYELGFHIGNHTYNHPLLRDLPEDKQREEIVKLNQMIEEVIGEKPKFFRAPHGVNTDISHQVIEEEGMIAMNWTYGYDWEKDYLEKDALTKIMLETPYLNDGANLLMHDRSWTNEALKGIVEGLREKGYEFVDPSLITKREATE</sequence>
<feature type="chain" id="PRO_5046175909" description="NodB homology domain-containing protein" evidence="2">
    <location>
        <begin position="21"/>
        <end position="290"/>
    </location>
</feature>
<accession>A0ABN0W4S6</accession>
<evidence type="ECO:0000259" key="3">
    <source>
        <dbReference type="PROSITE" id="PS51677"/>
    </source>
</evidence>
<dbReference type="InterPro" id="IPR050248">
    <property type="entry name" value="Polysacc_deacetylase_ArnD"/>
</dbReference>
<evidence type="ECO:0000313" key="5">
    <source>
        <dbReference type="Proteomes" id="UP001500782"/>
    </source>
</evidence>
<dbReference type="InterPro" id="IPR002509">
    <property type="entry name" value="NODB_dom"/>
</dbReference>